<feature type="domain" description="Glycosyl hydrolase family 36 N-terminal" evidence="9">
    <location>
        <begin position="51"/>
        <end position="295"/>
    </location>
</feature>
<evidence type="ECO:0000313" key="11">
    <source>
        <dbReference type="Proteomes" id="UP001164286"/>
    </source>
</evidence>
<dbReference type="PANTHER" id="PTHR43053:SF3">
    <property type="entry name" value="ALPHA-GALACTOSIDASE C-RELATED"/>
    <property type="match status" value="1"/>
</dbReference>
<feature type="domain" description="Glycosyl hydrolase family 36 C-terminal" evidence="8">
    <location>
        <begin position="658"/>
        <end position="737"/>
    </location>
</feature>
<dbReference type="RefSeq" id="XP_052948045.1">
    <property type="nucleotide sequence ID" value="XM_053092099.1"/>
</dbReference>
<evidence type="ECO:0000256" key="2">
    <source>
        <dbReference type="ARBA" id="ARBA00012755"/>
    </source>
</evidence>
<feature type="binding site" evidence="7">
    <location>
        <begin position="493"/>
        <end position="497"/>
    </location>
    <ligand>
        <name>substrate</name>
    </ligand>
</feature>
<evidence type="ECO:0000256" key="5">
    <source>
        <dbReference type="PIRNR" id="PIRNR005536"/>
    </source>
</evidence>
<organism evidence="10 11">
    <name type="scientific">Dioszegia hungarica</name>
    <dbReference type="NCBI Taxonomy" id="4972"/>
    <lineage>
        <taxon>Eukaryota</taxon>
        <taxon>Fungi</taxon>
        <taxon>Dikarya</taxon>
        <taxon>Basidiomycota</taxon>
        <taxon>Agaricomycotina</taxon>
        <taxon>Tremellomycetes</taxon>
        <taxon>Tremellales</taxon>
        <taxon>Bulleribasidiaceae</taxon>
        <taxon>Dioszegia</taxon>
    </lineage>
</organism>
<dbReference type="PRINTS" id="PR00743">
    <property type="entry name" value="GLHYDRLASE36"/>
</dbReference>
<dbReference type="Pfam" id="PF16874">
    <property type="entry name" value="Glyco_hydro_36C"/>
    <property type="match status" value="1"/>
</dbReference>
<feature type="active site" description="Nucleophile" evidence="6">
    <location>
        <position position="495"/>
    </location>
</feature>
<dbReference type="InterPro" id="IPR038417">
    <property type="entry name" value="Alpga-gal_N_sf"/>
</dbReference>
<evidence type="ECO:0000313" key="10">
    <source>
        <dbReference type="EMBL" id="KAI9638268.1"/>
    </source>
</evidence>
<evidence type="ECO:0000256" key="1">
    <source>
        <dbReference type="ARBA" id="ARBA00001255"/>
    </source>
</evidence>
<dbReference type="SUPFAM" id="SSF51445">
    <property type="entry name" value="(Trans)glycosidases"/>
    <property type="match status" value="1"/>
</dbReference>
<dbReference type="InterPro" id="IPR013785">
    <property type="entry name" value="Aldolase_TIM"/>
</dbReference>
<evidence type="ECO:0000259" key="9">
    <source>
        <dbReference type="Pfam" id="PF16875"/>
    </source>
</evidence>
<dbReference type="GO" id="GO:0016052">
    <property type="term" value="P:carbohydrate catabolic process"/>
    <property type="evidence" value="ECO:0007669"/>
    <property type="project" value="InterPro"/>
</dbReference>
<dbReference type="PIRSF" id="PIRSF005536">
    <property type="entry name" value="Agal"/>
    <property type="match status" value="1"/>
</dbReference>
<dbReference type="EC" id="3.2.1.22" evidence="2 5"/>
<dbReference type="Pfam" id="PF16875">
    <property type="entry name" value="Glyco_hydro_36N"/>
    <property type="match status" value="1"/>
</dbReference>
<dbReference type="PANTHER" id="PTHR43053">
    <property type="entry name" value="GLYCOSIDASE FAMILY 31"/>
    <property type="match status" value="1"/>
</dbReference>
<dbReference type="EMBL" id="JAKWFO010000003">
    <property type="protein sequence ID" value="KAI9638268.1"/>
    <property type="molecule type" value="Genomic_DNA"/>
</dbReference>
<dbReference type="FunFam" id="3.20.20.70:FF:000118">
    <property type="entry name" value="Alpha-galactosidase"/>
    <property type="match status" value="1"/>
</dbReference>
<comment type="catalytic activity">
    <reaction evidence="1 5">
        <text>Hydrolysis of terminal, non-reducing alpha-D-galactose residues in alpha-D-galactosides, including galactose oligosaccharides, galactomannans and galactolipids.</text>
        <dbReference type="EC" id="3.2.1.22"/>
    </reaction>
</comment>
<dbReference type="InterPro" id="IPR013780">
    <property type="entry name" value="Glyco_hydro_b"/>
</dbReference>
<dbReference type="Gene3D" id="2.60.40.1180">
    <property type="entry name" value="Golgi alpha-mannosidase II"/>
    <property type="match status" value="1"/>
</dbReference>
<keyword evidence="3 5" id="KW-0378">Hydrolase</keyword>
<dbReference type="Gene3D" id="2.70.98.60">
    <property type="entry name" value="alpha-galactosidase from lactobacil brevis"/>
    <property type="match status" value="1"/>
</dbReference>
<dbReference type="AlphaFoldDB" id="A0AA38HDI1"/>
<feature type="binding site" evidence="7">
    <location>
        <position position="460"/>
    </location>
    <ligand>
        <name>substrate</name>
    </ligand>
</feature>
<dbReference type="CDD" id="cd14791">
    <property type="entry name" value="GH36"/>
    <property type="match status" value="1"/>
</dbReference>
<feature type="binding site" evidence="7">
    <location>
        <begin position="376"/>
        <end position="377"/>
    </location>
    <ligand>
        <name>substrate</name>
    </ligand>
</feature>
<accession>A0AA38HDI1</accession>
<dbReference type="GO" id="GO:0004557">
    <property type="term" value="F:alpha-galactosidase activity"/>
    <property type="evidence" value="ECO:0007669"/>
    <property type="project" value="UniProtKB-UniRule"/>
</dbReference>
<keyword evidence="11" id="KW-1185">Reference proteome</keyword>
<proteinExistence type="inferred from homology"/>
<comment type="function">
    <text evidence="5">Hydrolyzes a variety of simple alpha-D-galactoside as well as more complex molecules such as oligosaccharides and polysaccharides.</text>
</comment>
<dbReference type="Pfam" id="PF02065">
    <property type="entry name" value="Melibiase"/>
    <property type="match status" value="1"/>
</dbReference>
<name>A0AA38HDI1_9TREE</name>
<gene>
    <name evidence="10" type="ORF">MKK02DRAFT_42659</name>
</gene>
<dbReference type="InterPro" id="IPR017853">
    <property type="entry name" value="GH"/>
</dbReference>
<comment type="similarity">
    <text evidence="5">Belongs to the glycosyl hydrolase.</text>
</comment>
<evidence type="ECO:0000256" key="3">
    <source>
        <dbReference type="ARBA" id="ARBA00022801"/>
    </source>
</evidence>
<feature type="binding site" evidence="7">
    <location>
        <position position="557"/>
    </location>
    <ligand>
        <name>substrate</name>
    </ligand>
</feature>
<feature type="active site" description="Proton donor" evidence="6">
    <location>
        <position position="557"/>
    </location>
</feature>
<dbReference type="InterPro" id="IPR031705">
    <property type="entry name" value="Glyco_hydro_36_C"/>
</dbReference>
<protein>
    <recommendedName>
        <fullName evidence="2 5">Alpha-galactosidase</fullName>
        <ecNumber evidence="2 5">3.2.1.22</ecNumber>
    </recommendedName>
</protein>
<comment type="caution">
    <text evidence="10">The sequence shown here is derived from an EMBL/GenBank/DDBJ whole genome shotgun (WGS) entry which is preliminary data.</text>
</comment>
<dbReference type="InterPro" id="IPR002252">
    <property type="entry name" value="Glyco_hydro_36"/>
</dbReference>
<dbReference type="Proteomes" id="UP001164286">
    <property type="component" value="Unassembled WGS sequence"/>
</dbReference>
<evidence type="ECO:0000256" key="4">
    <source>
        <dbReference type="ARBA" id="ARBA00023295"/>
    </source>
</evidence>
<dbReference type="InterPro" id="IPR031704">
    <property type="entry name" value="Glyco_hydro_36_N"/>
</dbReference>
<keyword evidence="4 5" id="KW-0326">Glycosidase</keyword>
<feature type="binding site" evidence="7">
    <location>
        <position position="209"/>
    </location>
    <ligand>
        <name>substrate</name>
    </ligand>
</feature>
<dbReference type="InterPro" id="IPR050985">
    <property type="entry name" value="Alpha-glycosidase_related"/>
</dbReference>
<reference evidence="10" key="1">
    <citation type="journal article" date="2022" name="G3 (Bethesda)">
        <title>High quality genome of the basidiomycete yeast Dioszegia hungarica PDD-24b-2 isolated from cloud water.</title>
        <authorList>
            <person name="Jarrige D."/>
            <person name="Haridas S."/>
            <person name="Bleykasten-Grosshans C."/>
            <person name="Joly M."/>
            <person name="Nadalig T."/>
            <person name="Sancelme M."/>
            <person name="Vuilleumier S."/>
            <person name="Grigoriev I.V."/>
            <person name="Amato P."/>
            <person name="Bringel F."/>
        </authorList>
    </citation>
    <scope>NUCLEOTIDE SEQUENCE</scope>
    <source>
        <strain evidence="10">PDD-24b-2</strain>
    </source>
</reference>
<feature type="binding site" evidence="7">
    <location>
        <position position="535"/>
    </location>
    <ligand>
        <name>substrate</name>
    </ligand>
</feature>
<evidence type="ECO:0000256" key="6">
    <source>
        <dbReference type="PIRSR" id="PIRSR005536-1"/>
    </source>
</evidence>
<evidence type="ECO:0000256" key="7">
    <source>
        <dbReference type="PIRSR" id="PIRSR005536-2"/>
    </source>
</evidence>
<dbReference type="Gene3D" id="3.20.20.70">
    <property type="entry name" value="Aldolase class I"/>
    <property type="match status" value="1"/>
</dbReference>
<evidence type="ECO:0000259" key="8">
    <source>
        <dbReference type="Pfam" id="PF16874"/>
    </source>
</evidence>
<dbReference type="GeneID" id="77731304"/>
<sequence>MVTESKKKASAIEVTTTSTEIAFHLSTPTLSYHFHVPTVTHSTGGLLLPTGDLVHDHFGSPTTEPIPYNEAPTSRNEIEYLRTQREFADLGRGDYRLPAVHVRYPAGHTVSHFTYKSHEVIPGKPKLDGLPATWGKEDEVTTLQVRMEDKRSGLEAVLSYAVFKACGAIARSVKLENKGEGEVEILRLASWGGDLDVGEWEMVQLCGDWARENKEIRRKVYPGTQGFQTTCGYSSAYVNPFVAMVHPDTSETSGPAYGFNLIYSGSHACEIEVSPQGPTRVLLGINPLQLAWTLKPGESFTTPECVGVYSNQGLGGMSRNLHRLYRNHLSRSKFTHSPRPTLLNNWEGTYFDFTAKSLLSIADKAADLGAKLFVLDDGWFGKGETARTNDHKGLGDWCPNPERFPDGLGAFVDKVTGLKGGNMKFGIWVEPEMVNAKSELYEAHPDWALHAADHDRTEQRNQLVLDLGIPDVQDYIIDVLTRLLESAQISYVKWDKNRMMHEMPSPSAVHRYMLGLYRVVETLTTRFPDVLWEGCSSGGGRFDAGMLYYFPQSWTSDNTDAYDRLSIQFGTTLAYPASSMGCHVSAVPNHQTHRITPLEFRAHVALMGGSFGFELDPNALSAEEQKVIPERIKLGERVNPLVISGEMYRLNLPNESNWPAAMYVSQDGKEAVVLAYQVRTVIKARIPTVKLQGLDSGDEYEVEIKGERQVYSGATLMGAGLRVLWEQGDFQSQVIFLTKK</sequence>